<evidence type="ECO:0000256" key="2">
    <source>
        <dbReference type="SAM" id="MobiDB-lite"/>
    </source>
</evidence>
<comment type="caution">
    <text evidence="4">The sequence shown here is derived from an EMBL/GenBank/DDBJ whole genome shotgun (WGS) entry which is preliminary data.</text>
</comment>
<dbReference type="RefSeq" id="WP_113647547.1">
    <property type="nucleotide sequence ID" value="NZ_QMHN01000003.1"/>
</dbReference>
<dbReference type="PROSITE" id="PS51257">
    <property type="entry name" value="PROKAR_LIPOPROTEIN"/>
    <property type="match status" value="1"/>
</dbReference>
<dbReference type="InterPro" id="IPR008969">
    <property type="entry name" value="CarboxyPept-like_regulatory"/>
</dbReference>
<keyword evidence="5" id="KW-1185">Reference proteome</keyword>
<evidence type="ECO:0000256" key="1">
    <source>
        <dbReference type="ARBA" id="ARBA00022729"/>
    </source>
</evidence>
<keyword evidence="1" id="KW-0732">Signal</keyword>
<dbReference type="InterPro" id="IPR032812">
    <property type="entry name" value="SbsA_Ig"/>
</dbReference>
<name>A0A3S3PU09_9SPHI</name>
<organism evidence="4 5">
    <name type="scientific">Pedobacter chitinilyticus</name>
    <dbReference type="NCBI Taxonomy" id="2233776"/>
    <lineage>
        <taxon>Bacteria</taxon>
        <taxon>Pseudomonadati</taxon>
        <taxon>Bacteroidota</taxon>
        <taxon>Sphingobacteriia</taxon>
        <taxon>Sphingobacteriales</taxon>
        <taxon>Sphingobacteriaceae</taxon>
        <taxon>Pedobacter</taxon>
    </lineage>
</organism>
<proteinExistence type="predicted"/>
<dbReference type="Proteomes" id="UP000284120">
    <property type="component" value="Unassembled WGS sequence"/>
</dbReference>
<evidence type="ECO:0000259" key="3">
    <source>
        <dbReference type="Pfam" id="PF13205"/>
    </source>
</evidence>
<accession>A0A3S3PU09</accession>
<sequence>MAKNKKDPFYSIFSALIVLATLIYGCAAMQTPQGGPKDTTPPKVLKMTPENLTTNFTAKKIVIEFDEYVKLNNEFKEFSISPELERAPELKAKLKKLEITLPDTLEKNTTYTLNFGKSIVDLNESNELKNFSYAFATGPTLDSLSISGNVTNALTLEPEIETTVFILPLSRDSLFGKKRATIFTLTDSSGNFKLNNLKKDTYKIYALKEKGGDRIYQQISDEIGFIKEPFLLDKNIDSLNLSVFKELAPDFRLLDRKLNADGSIFMNFNQKLKNPDLTVIFPNNIDQGKLLQFNKTKDSVTLWLNDLSFDSAKVVIKDNGKILDTAKFTRSKRDTYNRVVNISDNLDGGSLNPFKDLTIAFNFPLKNLDESKILLLEDSIPRKFTLEKDSTNMLKYHIKYKWRAKEEYILLLRENAATAIFDAKNKEIKKSFTLGDANDYGTLTLTVEPTDTTKNYILEIVNKDKNIVSSFPISKKTSVKLNKYKQGVYYGRIVYDENKNGIWDTGNIKAGIQPEAIWFEPKELSIRANWDRVEIIKIPSVAPLPTPKPKEKKEVKPAVIPSAQRLRPGGN</sequence>
<dbReference type="Pfam" id="PF13205">
    <property type="entry name" value="Big_5"/>
    <property type="match status" value="1"/>
</dbReference>
<dbReference type="SUPFAM" id="SSF49464">
    <property type="entry name" value="Carboxypeptidase regulatory domain-like"/>
    <property type="match status" value="1"/>
</dbReference>
<feature type="region of interest" description="Disordered" evidence="2">
    <location>
        <begin position="542"/>
        <end position="571"/>
    </location>
</feature>
<feature type="domain" description="SbsA Ig-like" evidence="3">
    <location>
        <begin position="38"/>
        <end position="137"/>
    </location>
</feature>
<evidence type="ECO:0000313" key="4">
    <source>
        <dbReference type="EMBL" id="RWU07638.1"/>
    </source>
</evidence>
<reference evidence="4 5" key="1">
    <citation type="submission" date="2018-06" db="EMBL/GenBank/DDBJ databases">
        <title>Pedobacter endophyticus sp. nov., an endophytic bacterium isolated from a leaf of Triticum aestivum.</title>
        <authorList>
            <person name="Zhang L."/>
        </authorList>
    </citation>
    <scope>NUCLEOTIDE SEQUENCE [LARGE SCALE GENOMIC DNA]</scope>
    <source>
        <strain evidence="4 5">CM134L-2</strain>
    </source>
</reference>
<dbReference type="OrthoDB" id="9809989at2"/>
<dbReference type="EMBL" id="SAYW01000003">
    <property type="protein sequence ID" value="RWU07638.1"/>
    <property type="molecule type" value="Genomic_DNA"/>
</dbReference>
<dbReference type="AlphaFoldDB" id="A0A3S3PU09"/>
<gene>
    <name evidence="4" type="ORF">DPV69_11695</name>
</gene>
<protein>
    <recommendedName>
        <fullName evidence="3">SbsA Ig-like domain-containing protein</fullName>
    </recommendedName>
</protein>
<evidence type="ECO:0000313" key="5">
    <source>
        <dbReference type="Proteomes" id="UP000284120"/>
    </source>
</evidence>